<keyword evidence="1" id="KW-1185">Reference proteome</keyword>
<reference evidence="2" key="1">
    <citation type="submission" date="2016-11" db="UniProtKB">
        <authorList>
            <consortium name="WormBaseParasite"/>
        </authorList>
    </citation>
    <scope>IDENTIFICATION</scope>
</reference>
<protein>
    <submittedName>
        <fullName evidence="2">TIP41-like protein</fullName>
    </submittedName>
</protein>
<sequence length="320" mass="35696">MGCERRHQPASVNAECLSFTGRLPAASAASTSCTGCGQLLPDEVLYVKSLPNDEAHVSLELAVFMNKDFCECSSTGWLPGAKEGRANFEQGHEDSRHWGRRAGKKYKAEIESKLEHGSRRGSHFLLKNLLDDDVFLLPSSDFKPQHRAARLLERRPHPEVLASPCWAARSFLGMAKLDRRHQNDYCELDAHWREGDFFAATYRPTPRVNEIGQVTARRTWQPLSLASLAASLIPQVAPYARMHRIRRVYLAAPPVQRQRWPGSCSRGQLLHSPVNRPLSVQRPHRLPLGALLDAAGRSRQGCEAKCTSGSELRESATTTS</sequence>
<evidence type="ECO:0000313" key="1">
    <source>
        <dbReference type="Proteomes" id="UP000095280"/>
    </source>
</evidence>
<name>A0A1I8FR57_9PLAT</name>
<dbReference type="WBParaSite" id="maker-unitig_44009-snap-gene-0.4-mRNA-1">
    <property type="protein sequence ID" value="maker-unitig_44009-snap-gene-0.4-mRNA-1"/>
    <property type="gene ID" value="maker-unitig_44009-snap-gene-0.4"/>
</dbReference>
<dbReference type="Proteomes" id="UP000095280">
    <property type="component" value="Unplaced"/>
</dbReference>
<dbReference type="AlphaFoldDB" id="A0A1I8FR57"/>
<dbReference type="PROSITE" id="PS51257">
    <property type="entry name" value="PROKAR_LIPOPROTEIN"/>
    <property type="match status" value="1"/>
</dbReference>
<organism evidence="1 2">
    <name type="scientific">Macrostomum lignano</name>
    <dbReference type="NCBI Taxonomy" id="282301"/>
    <lineage>
        <taxon>Eukaryota</taxon>
        <taxon>Metazoa</taxon>
        <taxon>Spiralia</taxon>
        <taxon>Lophotrochozoa</taxon>
        <taxon>Platyhelminthes</taxon>
        <taxon>Rhabditophora</taxon>
        <taxon>Macrostomorpha</taxon>
        <taxon>Macrostomida</taxon>
        <taxon>Macrostomidae</taxon>
        <taxon>Macrostomum</taxon>
    </lineage>
</organism>
<accession>A0A1I8FR57</accession>
<evidence type="ECO:0000313" key="2">
    <source>
        <dbReference type="WBParaSite" id="maker-unitig_44009-snap-gene-0.4-mRNA-1"/>
    </source>
</evidence>
<proteinExistence type="predicted"/>